<proteinExistence type="predicted"/>
<gene>
    <name evidence="3" type="ORF">ECRASSUSDP1_LOCUS9305</name>
</gene>
<feature type="compositionally biased region" description="Low complexity" evidence="2">
    <location>
        <begin position="115"/>
        <end position="129"/>
    </location>
</feature>
<keyword evidence="4" id="KW-1185">Reference proteome</keyword>
<evidence type="ECO:0000313" key="4">
    <source>
        <dbReference type="Proteomes" id="UP001295684"/>
    </source>
</evidence>
<evidence type="ECO:0000313" key="3">
    <source>
        <dbReference type="EMBL" id="CAI2368016.1"/>
    </source>
</evidence>
<feature type="region of interest" description="Disordered" evidence="2">
    <location>
        <begin position="312"/>
        <end position="341"/>
    </location>
</feature>
<sequence>MNSRKKSSTKGKENHFLQSATKSLAKTGYLSQYFTKQPLSVTNREAPHLISHGSLEKFEKYDQKDQIIKKLLKKLTKEKVKNQKFQRKIMEYESQIETLQEIIRKRTSGNKSGASSTRSKSKSMCMCKSRTARSSTSKLGRKRRNHSRCSGVNCSKSHSNFNELTESTEFLQKPKRKGSKKSITKKSVYFNTYEAGDEYFTTNQNDFKLSELGFINNNISEISLRSSRDTYNSIAFETAKFQGDPASTLRPSTSVSNNMLGLSKQSLITLSKDLDRGIPVNGECILNAPQHKRIQSASSSVISTAKHNIMKLQSKSTQKSHFGKKSDLPWKKLPKNTRNYA</sequence>
<reference evidence="3" key="1">
    <citation type="submission" date="2023-07" db="EMBL/GenBank/DDBJ databases">
        <authorList>
            <consortium name="AG Swart"/>
            <person name="Singh M."/>
            <person name="Singh A."/>
            <person name="Seah K."/>
            <person name="Emmerich C."/>
        </authorList>
    </citation>
    <scope>NUCLEOTIDE SEQUENCE</scope>
    <source>
        <strain evidence="3">DP1</strain>
    </source>
</reference>
<feature type="region of interest" description="Disordered" evidence="2">
    <location>
        <begin position="107"/>
        <end position="151"/>
    </location>
</feature>
<evidence type="ECO:0000256" key="2">
    <source>
        <dbReference type="SAM" id="MobiDB-lite"/>
    </source>
</evidence>
<dbReference type="AlphaFoldDB" id="A0AAD1UEV2"/>
<feature type="coiled-coil region" evidence="1">
    <location>
        <begin position="68"/>
        <end position="102"/>
    </location>
</feature>
<accession>A0AAD1UEV2</accession>
<evidence type="ECO:0000256" key="1">
    <source>
        <dbReference type="SAM" id="Coils"/>
    </source>
</evidence>
<protein>
    <submittedName>
        <fullName evidence="3">Uncharacterized protein</fullName>
    </submittedName>
</protein>
<comment type="caution">
    <text evidence="3">The sequence shown here is derived from an EMBL/GenBank/DDBJ whole genome shotgun (WGS) entry which is preliminary data.</text>
</comment>
<keyword evidence="1" id="KW-0175">Coiled coil</keyword>
<organism evidence="3 4">
    <name type="scientific">Euplotes crassus</name>
    <dbReference type="NCBI Taxonomy" id="5936"/>
    <lineage>
        <taxon>Eukaryota</taxon>
        <taxon>Sar</taxon>
        <taxon>Alveolata</taxon>
        <taxon>Ciliophora</taxon>
        <taxon>Intramacronucleata</taxon>
        <taxon>Spirotrichea</taxon>
        <taxon>Hypotrichia</taxon>
        <taxon>Euplotida</taxon>
        <taxon>Euplotidae</taxon>
        <taxon>Moneuplotes</taxon>
    </lineage>
</organism>
<name>A0AAD1UEV2_EUPCR</name>
<dbReference type="EMBL" id="CAMPGE010009143">
    <property type="protein sequence ID" value="CAI2368016.1"/>
    <property type="molecule type" value="Genomic_DNA"/>
</dbReference>
<dbReference type="Proteomes" id="UP001295684">
    <property type="component" value="Unassembled WGS sequence"/>
</dbReference>